<dbReference type="GO" id="GO:0032259">
    <property type="term" value="P:methylation"/>
    <property type="evidence" value="ECO:0007669"/>
    <property type="project" value="UniProtKB-KW"/>
</dbReference>
<feature type="binding site" evidence="14">
    <location>
        <begin position="112"/>
        <end position="114"/>
    </location>
    <ligand>
        <name>S-adenosyl-L-methionine</name>
        <dbReference type="ChEBI" id="CHEBI:59789"/>
    </ligand>
</feature>
<keyword evidence="12 14" id="KW-0594">Phospholipid biosynthesis</keyword>
<evidence type="ECO:0000256" key="3">
    <source>
        <dbReference type="ARBA" id="ARBA00022516"/>
    </source>
</evidence>
<feature type="compositionally biased region" description="Polar residues" evidence="15">
    <location>
        <begin position="221"/>
        <end position="232"/>
    </location>
</feature>
<comment type="pathway">
    <text evidence="1 14">Phospholipid metabolism; phosphatidylcholine biosynthesis.</text>
</comment>
<dbReference type="OrthoDB" id="8300106at2759"/>
<feature type="transmembrane region" description="Helical" evidence="16">
    <location>
        <begin position="98"/>
        <end position="117"/>
    </location>
</feature>
<keyword evidence="13 14" id="KW-1208">Phospholipid metabolism</keyword>
<dbReference type="Gene3D" id="1.20.120.1630">
    <property type="match status" value="1"/>
</dbReference>
<dbReference type="EC" id="2.1.1.71" evidence="14"/>
<evidence type="ECO:0000256" key="1">
    <source>
        <dbReference type="ARBA" id="ARBA00004969"/>
    </source>
</evidence>
<comment type="subcellular location">
    <subcellularLocation>
        <location evidence="14">Endoplasmic reticulum membrane</location>
        <topology evidence="14">Multi-pass membrane protein</topology>
    </subcellularLocation>
    <subcellularLocation>
        <location evidence="14">Mitochondrion membrane</location>
        <topology evidence="14">Multi-pass membrane protein</topology>
    </subcellularLocation>
</comment>
<keyword evidence="11 14" id="KW-0472">Membrane</keyword>
<evidence type="ECO:0000256" key="7">
    <source>
        <dbReference type="ARBA" id="ARBA00022692"/>
    </source>
</evidence>
<protein>
    <recommendedName>
        <fullName evidence="14">Phosphatidyl-N-methylethanolamine N-methyltransferase</fullName>
        <ecNumber evidence="14">2.1.1.71</ecNumber>
    </recommendedName>
    <alternativeName>
        <fullName evidence="14">Phospholipid methyltransferase</fullName>
        <shortName evidence="14">PLMT</shortName>
    </alternativeName>
</protein>
<dbReference type="PIRSF" id="PIRSF005444">
    <property type="entry name" value="PEMT"/>
    <property type="match status" value="1"/>
</dbReference>
<keyword evidence="14" id="KW-0496">Mitochondrion</keyword>
<evidence type="ECO:0000256" key="15">
    <source>
        <dbReference type="SAM" id="MobiDB-lite"/>
    </source>
</evidence>
<dbReference type="InterPro" id="IPR024960">
    <property type="entry name" value="PEMT/MFAP"/>
</dbReference>
<dbReference type="PANTHER" id="PTHR15458">
    <property type="entry name" value="PHOSPHATIDYLETHANOLAMINE N-METHYLTRANSFERASE"/>
    <property type="match status" value="1"/>
</dbReference>
<feature type="topological domain" description="Cytoplasmic" evidence="14">
    <location>
        <begin position="193"/>
        <end position="232"/>
    </location>
</feature>
<feature type="topological domain" description="Lumenal" evidence="14">
    <location>
        <begin position="129"/>
        <end position="171"/>
    </location>
</feature>
<evidence type="ECO:0000256" key="13">
    <source>
        <dbReference type="ARBA" id="ARBA00023264"/>
    </source>
</evidence>
<keyword evidence="18" id="KW-1185">Reference proteome</keyword>
<keyword evidence="8 14" id="KW-0256">Endoplasmic reticulum</keyword>
<keyword evidence="9 14" id="KW-1133">Transmembrane helix</keyword>
<proteinExistence type="inferred from homology"/>
<dbReference type="GO" id="GO:0006656">
    <property type="term" value="P:phosphatidylcholine biosynthetic process"/>
    <property type="evidence" value="ECO:0007669"/>
    <property type="project" value="UniProtKB-UniRule"/>
</dbReference>
<evidence type="ECO:0000256" key="2">
    <source>
        <dbReference type="ARBA" id="ARBA00005189"/>
    </source>
</evidence>
<dbReference type="EMBL" id="LXPE01000024">
    <property type="protein sequence ID" value="OBA26106.1"/>
    <property type="molecule type" value="Genomic_DNA"/>
</dbReference>
<evidence type="ECO:0000256" key="12">
    <source>
        <dbReference type="ARBA" id="ARBA00023209"/>
    </source>
</evidence>
<evidence type="ECO:0000256" key="16">
    <source>
        <dbReference type="SAM" id="Phobius"/>
    </source>
</evidence>
<organism evidence="17 18">
    <name type="scientific">Hanseniaspora valbyensis NRRL Y-1626</name>
    <dbReference type="NCBI Taxonomy" id="766949"/>
    <lineage>
        <taxon>Eukaryota</taxon>
        <taxon>Fungi</taxon>
        <taxon>Dikarya</taxon>
        <taxon>Ascomycota</taxon>
        <taxon>Saccharomycotina</taxon>
        <taxon>Saccharomycetes</taxon>
        <taxon>Saccharomycodales</taxon>
        <taxon>Saccharomycodaceae</taxon>
        <taxon>Hanseniaspora</taxon>
    </lineage>
</organism>
<comment type="caution">
    <text evidence="14">Lacks conserved residue(s) required for the propagation of feature annotation.</text>
</comment>
<dbReference type="InterPro" id="IPR007318">
    <property type="entry name" value="Phopholipid_MeTrfase"/>
</dbReference>
<feature type="compositionally biased region" description="Basic and acidic residues" evidence="15">
    <location>
        <begin position="208"/>
        <end position="220"/>
    </location>
</feature>
<comment type="catalytic activity">
    <reaction evidence="14">
        <text>a 1,2-diacyl-sn-glycero-3-phospho-N-methylethanolamine + S-adenosyl-L-methionine = a 1,2-diacyl-sn-glycero-3-phospho-N,N-dimethylethanolamine + S-adenosyl-L-homocysteine + H(+)</text>
        <dbReference type="Rhea" id="RHEA:32735"/>
        <dbReference type="ChEBI" id="CHEBI:15378"/>
        <dbReference type="ChEBI" id="CHEBI:57856"/>
        <dbReference type="ChEBI" id="CHEBI:59789"/>
        <dbReference type="ChEBI" id="CHEBI:64572"/>
        <dbReference type="ChEBI" id="CHEBI:64573"/>
        <dbReference type="EC" id="2.1.1.71"/>
    </reaction>
</comment>
<keyword evidence="3 14" id="KW-0444">Lipid biosynthesis</keyword>
<dbReference type="HAMAP" id="MF_03216">
    <property type="entry name" value="PLMT"/>
    <property type="match status" value="1"/>
</dbReference>
<dbReference type="Proteomes" id="UP000092321">
    <property type="component" value="Unassembled WGS sequence"/>
</dbReference>
<keyword evidence="5 14" id="KW-0808">Transferase</keyword>
<sequence length="232" mass="25921">MSFQGIINTCLSNTNFNNNTTKLALGLIILNPTTWNVVARLDYKFRIFSKKIFNSKYKACYSLAILIFSLGLLRDKAFLKGCVLEQPSVFEYLPKDSIWGTALKVVGGLTFAAGQILNLGSMYKLGIDGTYLGDYFGILKDEKLTGFPFNVVDHPMYIGSSLSFLGTAIYYGSPFGVLVSGFVRAVYHIAEQFEGPFTNMIYSKREQERKNAKLQKEDNKSSALPKSSNKVY</sequence>
<keyword evidence="10 14" id="KW-0443">Lipid metabolism</keyword>
<comment type="pathway">
    <text evidence="2">Lipid metabolism.</text>
</comment>
<evidence type="ECO:0000256" key="5">
    <source>
        <dbReference type="ARBA" id="ARBA00022679"/>
    </source>
</evidence>
<dbReference type="Pfam" id="PF04191">
    <property type="entry name" value="PEMT"/>
    <property type="match status" value="1"/>
</dbReference>
<accession>A0A1B7TBI4</accession>
<comment type="caution">
    <text evidence="17">The sequence shown here is derived from an EMBL/GenBank/DDBJ whole genome shotgun (WGS) entry which is preliminary data.</text>
</comment>
<dbReference type="AlphaFoldDB" id="A0A1B7TBI4"/>
<dbReference type="GO" id="GO:0031966">
    <property type="term" value="C:mitochondrial membrane"/>
    <property type="evidence" value="ECO:0007669"/>
    <property type="project" value="UniProtKB-SubCell"/>
</dbReference>
<comment type="similarity">
    <text evidence="14">Belongs to the class VI-like SAM-binding methyltransferase superfamily. PEMT/PEM2 methyltransferase family.</text>
</comment>
<evidence type="ECO:0000313" key="17">
    <source>
        <dbReference type="EMBL" id="OBA26106.1"/>
    </source>
</evidence>
<dbReference type="GO" id="GO:0005789">
    <property type="term" value="C:endoplasmic reticulum membrane"/>
    <property type="evidence" value="ECO:0007669"/>
    <property type="project" value="UniProtKB-SubCell"/>
</dbReference>
<evidence type="ECO:0000256" key="4">
    <source>
        <dbReference type="ARBA" id="ARBA00022603"/>
    </source>
</evidence>
<reference evidence="18" key="1">
    <citation type="journal article" date="2016" name="Proc. Natl. Acad. Sci. U.S.A.">
        <title>Comparative genomics of biotechnologically important yeasts.</title>
        <authorList>
            <person name="Riley R."/>
            <person name="Haridas S."/>
            <person name="Wolfe K.H."/>
            <person name="Lopes M.R."/>
            <person name="Hittinger C.T."/>
            <person name="Goeker M."/>
            <person name="Salamov A.A."/>
            <person name="Wisecaver J.H."/>
            <person name="Long T.M."/>
            <person name="Calvey C.H."/>
            <person name="Aerts A.L."/>
            <person name="Barry K.W."/>
            <person name="Choi C."/>
            <person name="Clum A."/>
            <person name="Coughlan A.Y."/>
            <person name="Deshpande S."/>
            <person name="Douglass A.P."/>
            <person name="Hanson S.J."/>
            <person name="Klenk H.-P."/>
            <person name="LaButti K.M."/>
            <person name="Lapidus A."/>
            <person name="Lindquist E.A."/>
            <person name="Lipzen A.M."/>
            <person name="Meier-Kolthoff J.P."/>
            <person name="Ohm R.A."/>
            <person name="Otillar R.P."/>
            <person name="Pangilinan J.L."/>
            <person name="Peng Y."/>
            <person name="Rokas A."/>
            <person name="Rosa C.A."/>
            <person name="Scheuner C."/>
            <person name="Sibirny A.A."/>
            <person name="Slot J.C."/>
            <person name="Stielow J.B."/>
            <person name="Sun H."/>
            <person name="Kurtzman C.P."/>
            <person name="Blackwell M."/>
            <person name="Grigoriev I.V."/>
            <person name="Jeffries T.W."/>
        </authorList>
    </citation>
    <scope>NUCLEOTIDE SEQUENCE [LARGE SCALE GENOMIC DNA]</scope>
    <source>
        <strain evidence="18">NRRL Y-1626</strain>
    </source>
</reference>
<dbReference type="UniPathway" id="UPA00753"/>
<feature type="topological domain" description="Lumenal" evidence="14">
    <location>
        <begin position="40"/>
        <end position="51"/>
    </location>
</feature>
<feature type="intramembrane region" description="Helical" evidence="14">
    <location>
        <begin position="19"/>
        <end position="39"/>
    </location>
</feature>
<evidence type="ECO:0000313" key="18">
    <source>
        <dbReference type="Proteomes" id="UP000092321"/>
    </source>
</evidence>
<name>A0A1B7TBI4_9ASCO</name>
<evidence type="ECO:0000256" key="6">
    <source>
        <dbReference type="ARBA" id="ARBA00022691"/>
    </source>
</evidence>
<keyword evidence="4 14" id="KW-0489">Methyltransferase</keyword>
<feature type="region of interest" description="Disordered" evidence="15">
    <location>
        <begin position="208"/>
        <end position="232"/>
    </location>
</feature>
<evidence type="ECO:0000256" key="11">
    <source>
        <dbReference type="ARBA" id="ARBA00023136"/>
    </source>
</evidence>
<keyword evidence="6 14" id="KW-0949">S-adenosyl-L-methionine</keyword>
<evidence type="ECO:0000256" key="8">
    <source>
        <dbReference type="ARBA" id="ARBA00022824"/>
    </source>
</evidence>
<dbReference type="GO" id="GO:0000773">
    <property type="term" value="F:phosphatidyl-N-methylethanolamine N-methyltransferase activity"/>
    <property type="evidence" value="ECO:0007669"/>
    <property type="project" value="UniProtKB-UniRule"/>
</dbReference>
<dbReference type="PROSITE" id="PS51599">
    <property type="entry name" value="SAM_PEMT_PEM2"/>
    <property type="match status" value="1"/>
</dbReference>
<gene>
    <name evidence="17" type="ORF">HANVADRAFT_53422</name>
</gene>
<evidence type="ECO:0000256" key="14">
    <source>
        <dbReference type="HAMAP-Rule" id="MF_03216"/>
    </source>
</evidence>
<evidence type="ECO:0000256" key="9">
    <source>
        <dbReference type="ARBA" id="ARBA00022989"/>
    </source>
</evidence>
<feature type="binding site" evidence="14">
    <location>
        <begin position="194"/>
        <end position="195"/>
    </location>
    <ligand>
        <name>S-adenosyl-L-methionine</name>
        <dbReference type="ChEBI" id="CHEBI:59789"/>
    </ligand>
</feature>
<feature type="topological domain" description="Lumenal" evidence="14">
    <location>
        <begin position="1"/>
        <end position="18"/>
    </location>
</feature>
<evidence type="ECO:0000256" key="10">
    <source>
        <dbReference type="ARBA" id="ARBA00023098"/>
    </source>
</evidence>
<comment type="function">
    <text evidence="14">Catalyzes the second two steps of the methylation pathway of phosphatidylcholine biosynthesis, the SAM-dependent methylation of phosphatidylmonomethylethanolamine (PMME) to phosphatidyldimethylethanolamine (PDME) and of PDME to phosphatidylcholine (PC).</text>
</comment>
<keyword evidence="7 14" id="KW-0812">Transmembrane</keyword>
<comment type="catalytic activity">
    <reaction evidence="14">
        <text>a 1,2-diacyl-sn-glycero-3-phospho-N,N-dimethylethanolamine + S-adenosyl-L-methionine = a 1,2-diacyl-sn-glycero-3-phosphocholine + S-adenosyl-L-homocysteine + H(+)</text>
        <dbReference type="Rhea" id="RHEA:32739"/>
        <dbReference type="ChEBI" id="CHEBI:15378"/>
        <dbReference type="ChEBI" id="CHEBI:57643"/>
        <dbReference type="ChEBI" id="CHEBI:57856"/>
        <dbReference type="ChEBI" id="CHEBI:59789"/>
        <dbReference type="ChEBI" id="CHEBI:64572"/>
    </reaction>
</comment>
<dbReference type="PANTHER" id="PTHR15458:SF5">
    <property type="entry name" value="PHOSPHATIDYLETHANOLAMINE N-METHYLTRANSFERASE"/>
    <property type="match status" value="1"/>
</dbReference>